<protein>
    <submittedName>
        <fullName evidence="7">UPF0758 protein BLi02933/BL00636</fullName>
    </submittedName>
</protein>
<dbReference type="GO" id="GO:0006508">
    <property type="term" value="P:proteolysis"/>
    <property type="evidence" value="ECO:0007669"/>
    <property type="project" value="UniProtKB-KW"/>
</dbReference>
<dbReference type="PROSITE" id="PS01302">
    <property type="entry name" value="UPF0758"/>
    <property type="match status" value="1"/>
</dbReference>
<dbReference type="InterPro" id="IPR010994">
    <property type="entry name" value="RuvA_2-like"/>
</dbReference>
<dbReference type="InterPro" id="IPR046778">
    <property type="entry name" value="UPF0758_N"/>
</dbReference>
<evidence type="ECO:0000313" key="7">
    <source>
        <dbReference type="EMBL" id="CAI8006691.1"/>
    </source>
</evidence>
<dbReference type="PROSITE" id="PS50249">
    <property type="entry name" value="MPN"/>
    <property type="match status" value="1"/>
</dbReference>
<dbReference type="NCBIfam" id="TIGR00608">
    <property type="entry name" value="radc"/>
    <property type="match status" value="1"/>
</dbReference>
<evidence type="ECO:0000256" key="5">
    <source>
        <dbReference type="ARBA" id="ARBA00023049"/>
    </source>
</evidence>
<dbReference type="SUPFAM" id="SSF47781">
    <property type="entry name" value="RuvA domain 2-like"/>
    <property type="match status" value="1"/>
</dbReference>
<dbReference type="EMBL" id="CASHTH010000709">
    <property type="protein sequence ID" value="CAI8006691.1"/>
    <property type="molecule type" value="Genomic_DNA"/>
</dbReference>
<name>A0AA35R9R8_GEOBA</name>
<feature type="domain" description="MPN" evidence="6">
    <location>
        <begin position="97"/>
        <end position="220"/>
    </location>
</feature>
<sequence>MPSEERPRERLAAYGPRHLNNTELIAILLRTGSAGENVITQSSRLLARFDGLRGLGKASFAELCAERGLSEAKTCQILAALELGRRFVSLAPEERPTVNCPEDVVNLLSAEMSVLEQEHLRVLLLNTRNEVMGIEEIYIGNVNSSVVRPAEVFRPGVRANSTAILAVHNHPSGDPTPSGADVSITRDLVEAGKLLGMELLDHLVIGSGQRFVSMKEARLGFS</sequence>
<comment type="caution">
    <text evidence="7">The sequence shown here is derived from an EMBL/GenBank/DDBJ whole genome shotgun (WGS) entry which is preliminary data.</text>
</comment>
<evidence type="ECO:0000313" key="8">
    <source>
        <dbReference type="Proteomes" id="UP001174909"/>
    </source>
</evidence>
<dbReference type="InterPro" id="IPR001405">
    <property type="entry name" value="UPF0758"/>
</dbReference>
<dbReference type="InterPro" id="IPR025657">
    <property type="entry name" value="RadC_JAB"/>
</dbReference>
<dbReference type="InterPro" id="IPR037518">
    <property type="entry name" value="MPN"/>
</dbReference>
<dbReference type="PANTHER" id="PTHR30471:SF3">
    <property type="entry name" value="UPF0758 PROTEIN YEES-RELATED"/>
    <property type="match status" value="1"/>
</dbReference>
<keyword evidence="3" id="KW-0378">Hydrolase</keyword>
<dbReference type="PANTHER" id="PTHR30471">
    <property type="entry name" value="DNA REPAIR PROTEIN RADC"/>
    <property type="match status" value="1"/>
</dbReference>
<evidence type="ECO:0000256" key="4">
    <source>
        <dbReference type="ARBA" id="ARBA00022833"/>
    </source>
</evidence>
<keyword evidence="5" id="KW-0482">Metalloprotease</keyword>
<gene>
    <name evidence="7" type="ORF">GBAR_LOCUS4851</name>
</gene>
<organism evidence="7 8">
    <name type="scientific">Geodia barretti</name>
    <name type="common">Barrett's horny sponge</name>
    <dbReference type="NCBI Taxonomy" id="519541"/>
    <lineage>
        <taxon>Eukaryota</taxon>
        <taxon>Metazoa</taxon>
        <taxon>Porifera</taxon>
        <taxon>Demospongiae</taxon>
        <taxon>Heteroscleromorpha</taxon>
        <taxon>Tetractinellida</taxon>
        <taxon>Astrophorina</taxon>
        <taxon>Geodiidae</taxon>
        <taxon>Geodia</taxon>
    </lineage>
</organism>
<keyword evidence="4" id="KW-0862">Zinc</keyword>
<accession>A0AA35R9R8</accession>
<keyword evidence="2" id="KW-0479">Metal-binding</keyword>
<dbReference type="Proteomes" id="UP001174909">
    <property type="component" value="Unassembled WGS sequence"/>
</dbReference>
<dbReference type="Gene3D" id="3.40.140.10">
    <property type="entry name" value="Cytidine Deaminase, domain 2"/>
    <property type="match status" value="1"/>
</dbReference>
<dbReference type="GO" id="GO:0008237">
    <property type="term" value="F:metallopeptidase activity"/>
    <property type="evidence" value="ECO:0007669"/>
    <property type="project" value="UniProtKB-KW"/>
</dbReference>
<dbReference type="NCBIfam" id="NF000642">
    <property type="entry name" value="PRK00024.1"/>
    <property type="match status" value="1"/>
</dbReference>
<keyword evidence="1" id="KW-0645">Protease</keyword>
<evidence type="ECO:0000259" key="6">
    <source>
        <dbReference type="PROSITE" id="PS50249"/>
    </source>
</evidence>
<reference evidence="7" key="1">
    <citation type="submission" date="2023-03" db="EMBL/GenBank/DDBJ databases">
        <authorList>
            <person name="Steffen K."/>
            <person name="Cardenas P."/>
        </authorList>
    </citation>
    <scope>NUCLEOTIDE SEQUENCE</scope>
</reference>
<evidence type="ECO:0000256" key="1">
    <source>
        <dbReference type="ARBA" id="ARBA00022670"/>
    </source>
</evidence>
<dbReference type="AlphaFoldDB" id="A0AA35R9R8"/>
<dbReference type="GO" id="GO:0046872">
    <property type="term" value="F:metal ion binding"/>
    <property type="evidence" value="ECO:0007669"/>
    <property type="project" value="UniProtKB-KW"/>
</dbReference>
<proteinExistence type="predicted"/>
<dbReference type="Pfam" id="PF20582">
    <property type="entry name" value="UPF0758_N"/>
    <property type="match status" value="1"/>
</dbReference>
<evidence type="ECO:0000256" key="3">
    <source>
        <dbReference type="ARBA" id="ARBA00022801"/>
    </source>
</evidence>
<evidence type="ECO:0000256" key="2">
    <source>
        <dbReference type="ARBA" id="ARBA00022723"/>
    </source>
</evidence>
<dbReference type="InterPro" id="IPR020891">
    <property type="entry name" value="UPF0758_CS"/>
</dbReference>
<dbReference type="CDD" id="cd08071">
    <property type="entry name" value="MPN_DUF2466"/>
    <property type="match status" value="1"/>
</dbReference>
<dbReference type="Pfam" id="PF04002">
    <property type="entry name" value="RadC"/>
    <property type="match status" value="1"/>
</dbReference>
<keyword evidence="8" id="KW-1185">Reference proteome</keyword>